<dbReference type="InterPro" id="IPR000760">
    <property type="entry name" value="Inositol_monophosphatase-like"/>
</dbReference>
<evidence type="ECO:0000256" key="11">
    <source>
        <dbReference type="ARBA" id="ARBA00053547"/>
    </source>
</evidence>
<evidence type="ECO:0000256" key="6">
    <source>
        <dbReference type="ARBA" id="ARBA00022723"/>
    </source>
</evidence>
<protein>
    <recommendedName>
        <fullName evidence="5">Histidinol-phosphatase</fullName>
        <ecNumber evidence="4">3.1.3.15</ecNumber>
    </recommendedName>
    <alternativeName>
        <fullName evidence="9">Histidinol-phosphate phosphatase</fullName>
    </alternativeName>
</protein>
<reference evidence="13 14" key="1">
    <citation type="submission" date="2018-11" db="EMBL/GenBank/DDBJ databases">
        <title>Complete genome sequence of Nocardioides baekrokdamisoli strain KCTC 39748.</title>
        <authorList>
            <person name="Kang S.W."/>
            <person name="Lee K.C."/>
            <person name="Kim K.K."/>
            <person name="Kim J.S."/>
            <person name="Kim D.S."/>
            <person name="Ko S.H."/>
            <person name="Yang S.H."/>
            <person name="Shin Y.K."/>
            <person name="Lee J.S."/>
        </authorList>
    </citation>
    <scope>NUCLEOTIDE SEQUENCE [LARGE SCALE GENOMIC DNA]</scope>
    <source>
        <strain evidence="13 14">KCTC 39748</strain>
    </source>
</reference>
<dbReference type="SUPFAM" id="SSF56655">
    <property type="entry name" value="Carbohydrate phosphatase"/>
    <property type="match status" value="1"/>
</dbReference>
<dbReference type="PANTHER" id="PTHR43200">
    <property type="entry name" value="PHOSPHATASE"/>
    <property type="match status" value="1"/>
</dbReference>
<dbReference type="KEGG" id="nbe:Back2_06970"/>
<evidence type="ECO:0000313" key="14">
    <source>
        <dbReference type="Proteomes" id="UP000271573"/>
    </source>
</evidence>
<feature type="binding site" evidence="12">
    <location>
        <position position="87"/>
    </location>
    <ligand>
        <name>Mg(2+)</name>
        <dbReference type="ChEBI" id="CHEBI:18420"/>
        <label>1</label>
        <note>catalytic</note>
    </ligand>
</feature>
<dbReference type="OrthoDB" id="9772456at2"/>
<comment type="catalytic activity">
    <reaction evidence="10">
        <text>L-histidinol phosphate + H2O = L-histidinol + phosphate</text>
        <dbReference type="Rhea" id="RHEA:14465"/>
        <dbReference type="ChEBI" id="CHEBI:15377"/>
        <dbReference type="ChEBI" id="CHEBI:43474"/>
        <dbReference type="ChEBI" id="CHEBI:57699"/>
        <dbReference type="ChEBI" id="CHEBI:57980"/>
        <dbReference type="EC" id="3.1.3.15"/>
    </reaction>
</comment>
<name>A0A3G9IBY9_9ACTN</name>
<proteinExistence type="inferred from homology"/>
<accession>A0A3G9IBY9</accession>
<keyword evidence="7" id="KW-0378">Hydrolase</keyword>
<evidence type="ECO:0000256" key="7">
    <source>
        <dbReference type="ARBA" id="ARBA00022801"/>
    </source>
</evidence>
<keyword evidence="8 12" id="KW-0460">Magnesium</keyword>
<comment type="function">
    <text evidence="11">Catalyzes the dephosphorylation of histidinol-phosphate to histidinol, the direct precursor of histidine.</text>
</comment>
<evidence type="ECO:0000256" key="12">
    <source>
        <dbReference type="PIRSR" id="PIRSR600760-2"/>
    </source>
</evidence>
<feature type="binding site" evidence="12">
    <location>
        <position position="84"/>
    </location>
    <ligand>
        <name>Mg(2+)</name>
        <dbReference type="ChEBI" id="CHEBI:18420"/>
        <label>1</label>
        <note>catalytic</note>
    </ligand>
</feature>
<dbReference type="InterPro" id="IPR020583">
    <property type="entry name" value="Inositol_monoP_metal-BS"/>
</dbReference>
<feature type="binding site" evidence="12">
    <location>
        <position position="86"/>
    </location>
    <ligand>
        <name>Mg(2+)</name>
        <dbReference type="ChEBI" id="CHEBI:18420"/>
        <label>1</label>
        <note>catalytic</note>
    </ligand>
</feature>
<evidence type="ECO:0000256" key="4">
    <source>
        <dbReference type="ARBA" id="ARBA00013085"/>
    </source>
</evidence>
<dbReference type="Pfam" id="PF00459">
    <property type="entry name" value="Inositol_P"/>
    <property type="match status" value="1"/>
</dbReference>
<gene>
    <name evidence="13" type="primary">hisN</name>
    <name evidence="13" type="ORF">Back2_06970</name>
</gene>
<dbReference type="PROSITE" id="PS00629">
    <property type="entry name" value="IMP_1"/>
    <property type="match status" value="1"/>
</dbReference>
<dbReference type="GO" id="GO:0000105">
    <property type="term" value="P:L-histidine biosynthetic process"/>
    <property type="evidence" value="ECO:0007669"/>
    <property type="project" value="TreeGrafter"/>
</dbReference>
<dbReference type="EC" id="3.1.3.15" evidence="4"/>
<keyword evidence="14" id="KW-1185">Reference proteome</keyword>
<evidence type="ECO:0000256" key="3">
    <source>
        <dbReference type="ARBA" id="ARBA00009759"/>
    </source>
</evidence>
<dbReference type="FunFam" id="3.30.540.10:FF:000003">
    <property type="entry name" value="Inositol-1-monophosphatase"/>
    <property type="match status" value="1"/>
</dbReference>
<evidence type="ECO:0000256" key="5">
    <source>
        <dbReference type="ARBA" id="ARBA00021697"/>
    </source>
</evidence>
<evidence type="ECO:0000256" key="1">
    <source>
        <dbReference type="ARBA" id="ARBA00001946"/>
    </source>
</evidence>
<dbReference type="PANTHER" id="PTHR43200:SF6">
    <property type="entry name" value="3'(2'),5'-BISPHOSPHATE NUCLEOTIDASE"/>
    <property type="match status" value="1"/>
</dbReference>
<dbReference type="InterPro" id="IPR051090">
    <property type="entry name" value="Inositol_monoP_superfamily"/>
</dbReference>
<evidence type="ECO:0000256" key="9">
    <source>
        <dbReference type="ARBA" id="ARBA00033209"/>
    </source>
</evidence>
<evidence type="ECO:0000256" key="8">
    <source>
        <dbReference type="ARBA" id="ARBA00022842"/>
    </source>
</evidence>
<dbReference type="AlphaFoldDB" id="A0A3G9IBY9"/>
<comment type="cofactor">
    <cofactor evidence="1 12">
        <name>Mg(2+)</name>
        <dbReference type="ChEBI" id="CHEBI:18420"/>
    </cofactor>
</comment>
<comment type="similarity">
    <text evidence="3">Belongs to the inositol monophosphatase superfamily.</text>
</comment>
<keyword evidence="6 12" id="KW-0479">Metal-binding</keyword>
<dbReference type="Gene3D" id="3.40.190.80">
    <property type="match status" value="1"/>
</dbReference>
<evidence type="ECO:0000313" key="13">
    <source>
        <dbReference type="EMBL" id="BBH16410.1"/>
    </source>
</evidence>
<dbReference type="GO" id="GO:0046872">
    <property type="term" value="F:metal ion binding"/>
    <property type="evidence" value="ECO:0007669"/>
    <property type="project" value="UniProtKB-KW"/>
</dbReference>
<organism evidence="13 14">
    <name type="scientific">Nocardioides baekrokdamisoli</name>
    <dbReference type="NCBI Taxonomy" id="1804624"/>
    <lineage>
        <taxon>Bacteria</taxon>
        <taxon>Bacillati</taxon>
        <taxon>Actinomycetota</taxon>
        <taxon>Actinomycetes</taxon>
        <taxon>Propionibacteriales</taxon>
        <taxon>Nocardioidaceae</taxon>
        <taxon>Nocardioides</taxon>
    </lineage>
</organism>
<evidence type="ECO:0000256" key="10">
    <source>
        <dbReference type="ARBA" id="ARBA00049158"/>
    </source>
</evidence>
<evidence type="ECO:0000256" key="2">
    <source>
        <dbReference type="ARBA" id="ARBA00004970"/>
    </source>
</evidence>
<dbReference type="RefSeq" id="WP_125566795.1">
    <property type="nucleotide sequence ID" value="NZ_AP019307.1"/>
</dbReference>
<comment type="pathway">
    <text evidence="2">Amino-acid biosynthesis; L-histidine biosynthesis; L-histidine from 5-phospho-alpha-D-ribose 1-diphosphate: step 8/9.</text>
</comment>
<feature type="binding site" evidence="12">
    <location>
        <position position="69"/>
    </location>
    <ligand>
        <name>Mg(2+)</name>
        <dbReference type="ChEBI" id="CHEBI:18420"/>
        <label>1</label>
        <note>catalytic</note>
    </ligand>
</feature>
<dbReference type="PRINTS" id="PR00377">
    <property type="entry name" value="IMPHPHTASES"/>
</dbReference>
<dbReference type="GO" id="GO:0004401">
    <property type="term" value="F:histidinol-phosphatase activity"/>
    <property type="evidence" value="ECO:0007669"/>
    <property type="project" value="UniProtKB-EC"/>
</dbReference>
<dbReference type="Gene3D" id="3.30.540.10">
    <property type="entry name" value="Fructose-1,6-Bisphosphatase, subunit A, domain 1"/>
    <property type="match status" value="1"/>
</dbReference>
<dbReference type="EMBL" id="AP019307">
    <property type="protein sequence ID" value="BBH16410.1"/>
    <property type="molecule type" value="Genomic_DNA"/>
</dbReference>
<feature type="binding site" evidence="12">
    <location>
        <position position="214"/>
    </location>
    <ligand>
        <name>Mg(2+)</name>
        <dbReference type="ChEBI" id="CHEBI:18420"/>
        <label>1</label>
        <note>catalytic</note>
    </ligand>
</feature>
<dbReference type="Proteomes" id="UP000271573">
    <property type="component" value="Chromosome"/>
</dbReference>
<sequence length="283" mass="30932">MVDYTDDLRLAHLLADDADSISTDRFKALDLHVMTKPDLSPVSDADQAVEESIRRTLAKARTRDSITGEEEGSSGTSARRWIIDPIDGTKNYVRGVPVWATLIALAVEDEVVMSVVSAPQLGRRWWATKGQGSYTGKSLMKAARNQVSDVRRLEDASFAYSSLNGWEDRGQLEDVLALMRRVWRTRAYGDFWSYMLLAEGAVDIAAEPELELYDMAALAPIVTEAGGTFTSLDGTPGPWGANAIATNTHLYEAAMSFLGGSDEHDPDWPEALGGTVTPLFGKD</sequence>